<dbReference type="SUPFAM" id="SSF88946">
    <property type="entry name" value="Sigma2 domain of RNA polymerase sigma factors"/>
    <property type="match status" value="1"/>
</dbReference>
<dbReference type="Pfam" id="PF04542">
    <property type="entry name" value="Sigma70_r2"/>
    <property type="match status" value="1"/>
</dbReference>
<evidence type="ECO:0000256" key="4">
    <source>
        <dbReference type="ARBA" id="ARBA00023082"/>
    </source>
</evidence>
<dbReference type="Proteomes" id="UP000584931">
    <property type="component" value="Unassembled WGS sequence"/>
</dbReference>
<accession>A0A7Y9X9W3</accession>
<dbReference type="RefSeq" id="WP_179809107.1">
    <property type="nucleotide sequence ID" value="NZ_JACCHL010000001.1"/>
</dbReference>
<dbReference type="InterPro" id="IPR052704">
    <property type="entry name" value="ECF_Sigma-70_Domain"/>
</dbReference>
<dbReference type="PANTHER" id="PTHR30173">
    <property type="entry name" value="SIGMA 19 FACTOR"/>
    <property type="match status" value="1"/>
</dbReference>
<reference evidence="8 9" key="1">
    <citation type="submission" date="2020-07" db="EMBL/GenBank/DDBJ databases">
        <title>Sequencing the genomes of 1000 actinobacteria strains.</title>
        <authorList>
            <person name="Klenk H.-P."/>
        </authorList>
    </citation>
    <scope>NUCLEOTIDE SEQUENCE [LARGE SCALE GENOMIC DNA]</scope>
    <source>
        <strain evidence="8 9">DSM 45278</strain>
    </source>
</reference>
<dbReference type="InterPro" id="IPR036388">
    <property type="entry name" value="WH-like_DNA-bd_sf"/>
</dbReference>
<evidence type="ECO:0000256" key="2">
    <source>
        <dbReference type="ARBA" id="ARBA00011344"/>
    </source>
</evidence>
<sequence>MTGSVPEETVAEAFEEQRGRLVAVAYRMLGSRTDAEDAVQEAWLRLARQDAASIDNLAGWLTTVVGRVCIDMLRSRGTRPEAPYEDRLPDLVVTEDDGREPEDDVLLADSVGLALLVVLDTLHPAERLAFVLHDMFAVPFEEIGQIVGRSTDATKMLASRARRKVRGTRRPTSERRQQRAVVDAFLAAARSGDFEGLLRVLDPEVMWRAHTPRGVVVRLGATEVAGRLQHARHAKVTARRALVNGEPGVVVWGADGRPVAVMACTVAGGRIVEVLSVIDPRLLAAMDVPRRPD</sequence>
<dbReference type="SUPFAM" id="SSF88659">
    <property type="entry name" value="Sigma3 and sigma4 domains of RNA polymerase sigma factors"/>
    <property type="match status" value="1"/>
</dbReference>
<dbReference type="GO" id="GO:0016987">
    <property type="term" value="F:sigma factor activity"/>
    <property type="evidence" value="ECO:0007669"/>
    <property type="project" value="UniProtKB-KW"/>
</dbReference>
<dbReference type="InterPro" id="IPR007627">
    <property type="entry name" value="RNA_pol_sigma70_r2"/>
</dbReference>
<comment type="subunit">
    <text evidence="2">Interacts transiently with the RNA polymerase catalytic core formed by RpoA, RpoB, RpoC and RpoZ (2 alpha, 1 beta, 1 beta' and 1 omega subunit) to form the RNA polymerase holoenzyme that can initiate transcription.</text>
</comment>
<dbReference type="InterPro" id="IPR014284">
    <property type="entry name" value="RNA_pol_sigma-70_dom"/>
</dbReference>
<dbReference type="GO" id="GO:0003677">
    <property type="term" value="F:DNA binding"/>
    <property type="evidence" value="ECO:0007669"/>
    <property type="project" value="InterPro"/>
</dbReference>
<keyword evidence="4" id="KW-0731">Sigma factor</keyword>
<comment type="caution">
    <text evidence="8">The sequence shown here is derived from an EMBL/GenBank/DDBJ whole genome shotgun (WGS) entry which is preliminary data.</text>
</comment>
<evidence type="ECO:0000256" key="3">
    <source>
        <dbReference type="ARBA" id="ARBA00023015"/>
    </source>
</evidence>
<dbReference type="PANTHER" id="PTHR30173:SF43">
    <property type="entry name" value="ECF RNA POLYMERASE SIGMA FACTOR SIGI-RELATED"/>
    <property type="match status" value="1"/>
</dbReference>
<protein>
    <submittedName>
        <fullName evidence="8">RNA polymerase sigma-70 factor (ECF subfamily)</fullName>
    </submittedName>
</protein>
<dbReference type="InterPro" id="IPR013325">
    <property type="entry name" value="RNA_pol_sigma_r2"/>
</dbReference>
<evidence type="ECO:0000256" key="1">
    <source>
        <dbReference type="ARBA" id="ARBA00010641"/>
    </source>
</evidence>
<dbReference type="InterPro" id="IPR013249">
    <property type="entry name" value="RNA_pol_sigma70_r4_t2"/>
</dbReference>
<dbReference type="AlphaFoldDB" id="A0A7Y9X9W3"/>
<dbReference type="Gene3D" id="3.10.450.50">
    <property type="match status" value="1"/>
</dbReference>
<dbReference type="NCBIfam" id="TIGR02937">
    <property type="entry name" value="sigma70-ECF"/>
    <property type="match status" value="1"/>
</dbReference>
<keyword evidence="3" id="KW-0805">Transcription regulation</keyword>
<comment type="similarity">
    <text evidence="1">Belongs to the sigma-70 factor family. ECF subfamily.</text>
</comment>
<name>A0A7Y9X9W3_9ACTN</name>
<evidence type="ECO:0000259" key="7">
    <source>
        <dbReference type="Pfam" id="PF08281"/>
    </source>
</evidence>
<proteinExistence type="inferred from homology"/>
<evidence type="ECO:0000256" key="5">
    <source>
        <dbReference type="ARBA" id="ARBA00023163"/>
    </source>
</evidence>
<dbReference type="Gene3D" id="1.10.1740.10">
    <property type="match status" value="1"/>
</dbReference>
<keyword evidence="5" id="KW-0804">Transcription</keyword>
<dbReference type="Pfam" id="PF08281">
    <property type="entry name" value="Sigma70_r4_2"/>
    <property type="match status" value="1"/>
</dbReference>
<evidence type="ECO:0000313" key="9">
    <source>
        <dbReference type="Proteomes" id="UP000584931"/>
    </source>
</evidence>
<dbReference type="EMBL" id="JACCHL010000001">
    <property type="protein sequence ID" value="NYH51057.1"/>
    <property type="molecule type" value="Genomic_DNA"/>
</dbReference>
<evidence type="ECO:0000313" key="8">
    <source>
        <dbReference type="EMBL" id="NYH51057.1"/>
    </source>
</evidence>
<feature type="domain" description="RNA polymerase sigma-70 region 2" evidence="6">
    <location>
        <begin position="15"/>
        <end position="77"/>
    </location>
</feature>
<gene>
    <name evidence="8" type="ORF">HNR06_000646</name>
</gene>
<dbReference type="Gene3D" id="1.10.10.10">
    <property type="entry name" value="Winged helix-like DNA-binding domain superfamily/Winged helix DNA-binding domain"/>
    <property type="match status" value="1"/>
</dbReference>
<dbReference type="SUPFAM" id="SSF54427">
    <property type="entry name" value="NTF2-like"/>
    <property type="match status" value="1"/>
</dbReference>
<feature type="domain" description="RNA polymerase sigma factor 70 region 4 type 2" evidence="7">
    <location>
        <begin position="114"/>
        <end position="164"/>
    </location>
</feature>
<organism evidence="8 9">
    <name type="scientific">Nocardiopsis sinuspersici</name>
    <dbReference type="NCBI Taxonomy" id="501010"/>
    <lineage>
        <taxon>Bacteria</taxon>
        <taxon>Bacillati</taxon>
        <taxon>Actinomycetota</taxon>
        <taxon>Actinomycetes</taxon>
        <taxon>Streptosporangiales</taxon>
        <taxon>Nocardiopsidaceae</taxon>
        <taxon>Nocardiopsis</taxon>
    </lineage>
</organism>
<dbReference type="GO" id="GO:0006352">
    <property type="term" value="P:DNA-templated transcription initiation"/>
    <property type="evidence" value="ECO:0007669"/>
    <property type="project" value="InterPro"/>
</dbReference>
<evidence type="ECO:0000259" key="6">
    <source>
        <dbReference type="Pfam" id="PF04542"/>
    </source>
</evidence>
<dbReference type="InterPro" id="IPR032710">
    <property type="entry name" value="NTF2-like_dom_sf"/>
</dbReference>
<dbReference type="InterPro" id="IPR013324">
    <property type="entry name" value="RNA_pol_sigma_r3/r4-like"/>
</dbReference>